<evidence type="ECO:0000313" key="4">
    <source>
        <dbReference type="Proteomes" id="UP000293433"/>
    </source>
</evidence>
<evidence type="ECO:0000313" key="3">
    <source>
        <dbReference type="EMBL" id="RZS52920.1"/>
    </source>
</evidence>
<dbReference type="CDD" id="cd00429">
    <property type="entry name" value="RPE"/>
    <property type="match status" value="1"/>
</dbReference>
<gene>
    <name evidence="3" type="ORF">EV685_2541</name>
</gene>
<dbReference type="PANTHER" id="PTHR11749">
    <property type="entry name" value="RIBULOSE-5-PHOSPHATE-3-EPIMERASE"/>
    <property type="match status" value="1"/>
</dbReference>
<name>A0A4V2EVL6_9BURK</name>
<sequence length="236" mass="25133">MTATSRPAPGWFDRLPTTRPIAEFSVWSADLLNIGADLQRIQPHADLLHIDVADGHFAPAFLLFPDLMARVRAASPVPLHVHLMVEDSILAAQIDQFADAGADVITVHAECASVATGALDHIRCRGCIPGLVLRVETPVATLQPYLAQIQFITLLGTAIGVKGKGLHEDALDRLREARAMVQAAGLDGRIRVIADGGIRHETVPQLRAAGAEGVVLGSLAFGDANLDARMAWLAAQ</sequence>
<dbReference type="Gene3D" id="3.20.20.70">
    <property type="entry name" value="Aldolase class I"/>
    <property type="match status" value="1"/>
</dbReference>
<dbReference type="EMBL" id="SGWV01000010">
    <property type="protein sequence ID" value="RZS52920.1"/>
    <property type="molecule type" value="Genomic_DNA"/>
</dbReference>
<dbReference type="InterPro" id="IPR011060">
    <property type="entry name" value="RibuloseP-bd_barrel"/>
</dbReference>
<evidence type="ECO:0000256" key="2">
    <source>
        <dbReference type="ARBA" id="ARBA00023235"/>
    </source>
</evidence>
<keyword evidence="1" id="KW-0479">Metal-binding</keyword>
<keyword evidence="2" id="KW-0413">Isomerase</keyword>
<dbReference type="InterPro" id="IPR000056">
    <property type="entry name" value="Ribul_P_3_epim-like"/>
</dbReference>
<keyword evidence="4" id="KW-1185">Reference proteome</keyword>
<dbReference type="SUPFAM" id="SSF51366">
    <property type="entry name" value="Ribulose-phoshate binding barrel"/>
    <property type="match status" value="1"/>
</dbReference>
<organism evidence="3 4">
    <name type="scientific">Sphaerotilus mobilis</name>
    <dbReference type="NCBI Taxonomy" id="47994"/>
    <lineage>
        <taxon>Bacteria</taxon>
        <taxon>Pseudomonadati</taxon>
        <taxon>Pseudomonadota</taxon>
        <taxon>Betaproteobacteria</taxon>
        <taxon>Burkholderiales</taxon>
        <taxon>Sphaerotilaceae</taxon>
        <taxon>Sphaerotilus</taxon>
    </lineage>
</organism>
<evidence type="ECO:0000256" key="1">
    <source>
        <dbReference type="ARBA" id="ARBA00022723"/>
    </source>
</evidence>
<dbReference type="Proteomes" id="UP000293433">
    <property type="component" value="Unassembled WGS sequence"/>
</dbReference>
<dbReference type="RefSeq" id="WP_130482407.1">
    <property type="nucleotide sequence ID" value="NZ_SGWV01000010.1"/>
</dbReference>
<reference evidence="3 4" key="1">
    <citation type="submission" date="2019-02" db="EMBL/GenBank/DDBJ databases">
        <title>Genomic Encyclopedia of Type Strains, Phase IV (KMG-IV): sequencing the most valuable type-strain genomes for metagenomic binning, comparative biology and taxonomic classification.</title>
        <authorList>
            <person name="Goeker M."/>
        </authorList>
    </citation>
    <scope>NUCLEOTIDE SEQUENCE [LARGE SCALE GENOMIC DNA]</scope>
    <source>
        <strain evidence="3 4">DSM 10617</strain>
    </source>
</reference>
<protein>
    <submittedName>
        <fullName evidence="3">Ribulose-5-phosphate 3-epimerase</fullName>
    </submittedName>
</protein>
<dbReference type="AlphaFoldDB" id="A0A4V2EVL6"/>
<dbReference type="Pfam" id="PF00834">
    <property type="entry name" value="Ribul_P_3_epim"/>
    <property type="match status" value="1"/>
</dbReference>
<dbReference type="InterPro" id="IPR013785">
    <property type="entry name" value="Aldolase_TIM"/>
</dbReference>
<dbReference type="OrthoDB" id="9805554at2"/>
<dbReference type="GO" id="GO:0046872">
    <property type="term" value="F:metal ion binding"/>
    <property type="evidence" value="ECO:0007669"/>
    <property type="project" value="UniProtKB-KW"/>
</dbReference>
<accession>A0A4V2EVL6</accession>
<dbReference type="GO" id="GO:0016857">
    <property type="term" value="F:racemase and epimerase activity, acting on carbohydrates and derivatives"/>
    <property type="evidence" value="ECO:0007669"/>
    <property type="project" value="InterPro"/>
</dbReference>
<comment type="caution">
    <text evidence="3">The sequence shown here is derived from an EMBL/GenBank/DDBJ whole genome shotgun (WGS) entry which is preliminary data.</text>
</comment>
<dbReference type="GO" id="GO:0005975">
    <property type="term" value="P:carbohydrate metabolic process"/>
    <property type="evidence" value="ECO:0007669"/>
    <property type="project" value="InterPro"/>
</dbReference>
<proteinExistence type="predicted"/>